<name>A0A4Z2IBE8_9TELE</name>
<reference evidence="1 2" key="1">
    <citation type="submission" date="2019-03" db="EMBL/GenBank/DDBJ databases">
        <title>First draft genome of Liparis tanakae, snailfish: a comprehensive survey of snailfish specific genes.</title>
        <authorList>
            <person name="Kim W."/>
            <person name="Song I."/>
            <person name="Jeong J.-H."/>
            <person name="Kim D."/>
            <person name="Kim S."/>
            <person name="Ryu S."/>
            <person name="Song J.Y."/>
            <person name="Lee S.K."/>
        </authorList>
    </citation>
    <scope>NUCLEOTIDE SEQUENCE [LARGE SCALE GENOMIC DNA]</scope>
    <source>
        <tissue evidence="1">Muscle</tissue>
    </source>
</reference>
<protein>
    <submittedName>
        <fullName evidence="1">Uncharacterized protein</fullName>
    </submittedName>
</protein>
<sequence>MRSFLMWNLVLPHQSDQLMIVSFSQRSFTIIKSPISTSVVMRNDKVVLPFRTGLRGEKKSGVQSLLQRFFLQLRHMPLLKASLELQRYAMLCCWVFSSESMNRLESASVGVNVDVAYGSLDADAAAWGAPGVGVQDVHKLGVLSGQGELVVCVLKDKRPVAAAFLHAHMDLNGMKKDADLGCERVSRGYSRDDEICGTPETSAIDYIGFYGSCPRKLLVDPSVVVSGLM</sequence>
<dbReference type="OrthoDB" id="10619286at2759"/>
<keyword evidence="2" id="KW-1185">Reference proteome</keyword>
<proteinExistence type="predicted"/>
<dbReference type="EMBL" id="SRLO01000104">
    <property type="protein sequence ID" value="TNN75338.1"/>
    <property type="molecule type" value="Genomic_DNA"/>
</dbReference>
<dbReference type="AlphaFoldDB" id="A0A4Z2IBE8"/>
<gene>
    <name evidence="1" type="ORF">EYF80_014385</name>
</gene>
<evidence type="ECO:0000313" key="1">
    <source>
        <dbReference type="EMBL" id="TNN75338.1"/>
    </source>
</evidence>
<evidence type="ECO:0000313" key="2">
    <source>
        <dbReference type="Proteomes" id="UP000314294"/>
    </source>
</evidence>
<dbReference type="Proteomes" id="UP000314294">
    <property type="component" value="Unassembled WGS sequence"/>
</dbReference>
<organism evidence="1 2">
    <name type="scientific">Liparis tanakae</name>
    <name type="common">Tanaka's snailfish</name>
    <dbReference type="NCBI Taxonomy" id="230148"/>
    <lineage>
        <taxon>Eukaryota</taxon>
        <taxon>Metazoa</taxon>
        <taxon>Chordata</taxon>
        <taxon>Craniata</taxon>
        <taxon>Vertebrata</taxon>
        <taxon>Euteleostomi</taxon>
        <taxon>Actinopterygii</taxon>
        <taxon>Neopterygii</taxon>
        <taxon>Teleostei</taxon>
        <taxon>Neoteleostei</taxon>
        <taxon>Acanthomorphata</taxon>
        <taxon>Eupercaria</taxon>
        <taxon>Perciformes</taxon>
        <taxon>Cottioidei</taxon>
        <taxon>Cottales</taxon>
        <taxon>Liparidae</taxon>
        <taxon>Liparis</taxon>
    </lineage>
</organism>
<accession>A0A4Z2IBE8</accession>
<comment type="caution">
    <text evidence="1">The sequence shown here is derived from an EMBL/GenBank/DDBJ whole genome shotgun (WGS) entry which is preliminary data.</text>
</comment>